<dbReference type="SUPFAM" id="SSF50475">
    <property type="entry name" value="FMN-binding split barrel"/>
    <property type="match status" value="1"/>
</dbReference>
<dbReference type="PANTHER" id="PTHR39336">
    <property type="entry name" value="PYRIDOXAMINE PHOSPHATE OXIDASE FAMILY PROTEIN (AFU_ORTHOLOGUE AFUA_6G11440)"/>
    <property type="match status" value="1"/>
</dbReference>
<keyword evidence="3" id="KW-1185">Reference proteome</keyword>
<dbReference type="RefSeq" id="WP_145062254.1">
    <property type="nucleotide sequence ID" value="NZ_CP036263.1"/>
</dbReference>
<dbReference type="Pfam" id="PF01243">
    <property type="entry name" value="PNPOx_N"/>
    <property type="match status" value="1"/>
</dbReference>
<dbReference type="EMBL" id="CP036263">
    <property type="protein sequence ID" value="QDT00640.1"/>
    <property type="molecule type" value="Genomic_DNA"/>
</dbReference>
<protein>
    <submittedName>
        <fullName evidence="2">Pyridoxamine 5'-phosphate oxidase</fullName>
    </submittedName>
</protein>
<dbReference type="InterPro" id="IPR012349">
    <property type="entry name" value="Split_barrel_FMN-bd"/>
</dbReference>
<dbReference type="PANTHER" id="PTHR39336:SF1">
    <property type="entry name" value="PYRIDOXAMINE PHOSPHATE OXIDASE FAMILY PROTEIN (AFU_ORTHOLOGUE AFUA_6G11440)"/>
    <property type="match status" value="1"/>
</dbReference>
<proteinExistence type="predicted"/>
<dbReference type="OrthoDB" id="115989at2"/>
<sequence length="181" mass="19932">MGKIFETIDEQLQAFIESQQIFFVATAPLSDAGHVNLSPRGLDSLRVLGPQTVAFVDMTGSGVETIAHLKENGRITLMFCAFSGPPKILRLQGIGEAITLDDARFEEVQQDLPVLPGVRAIIHIQLDRISDSCGYGVPQYEYLGDRTQLTDYTERKGPVGIVEYQRKKNRVSIDGLPGLDV</sequence>
<evidence type="ECO:0000259" key="1">
    <source>
        <dbReference type="Pfam" id="PF01243"/>
    </source>
</evidence>
<feature type="domain" description="Pyridoxamine 5'-phosphate oxidase N-terminal" evidence="1">
    <location>
        <begin position="8"/>
        <end position="108"/>
    </location>
</feature>
<dbReference type="Proteomes" id="UP000319852">
    <property type="component" value="Chromosome"/>
</dbReference>
<accession>A0A517N0H6</accession>
<reference evidence="2 3" key="1">
    <citation type="submission" date="2019-02" db="EMBL/GenBank/DDBJ databases">
        <title>Deep-cultivation of Planctomycetes and their phenomic and genomic characterization uncovers novel biology.</title>
        <authorList>
            <person name="Wiegand S."/>
            <person name="Jogler M."/>
            <person name="Boedeker C."/>
            <person name="Pinto D."/>
            <person name="Vollmers J."/>
            <person name="Rivas-Marin E."/>
            <person name="Kohn T."/>
            <person name="Peeters S.H."/>
            <person name="Heuer A."/>
            <person name="Rast P."/>
            <person name="Oberbeckmann S."/>
            <person name="Bunk B."/>
            <person name="Jeske O."/>
            <person name="Meyerdierks A."/>
            <person name="Storesund J.E."/>
            <person name="Kallscheuer N."/>
            <person name="Luecker S."/>
            <person name="Lage O.M."/>
            <person name="Pohl T."/>
            <person name="Merkel B.J."/>
            <person name="Hornburger P."/>
            <person name="Mueller R.-W."/>
            <person name="Bruemmer F."/>
            <person name="Labrenz M."/>
            <person name="Spormann A.M."/>
            <person name="Op den Camp H."/>
            <person name="Overmann J."/>
            <person name="Amann R."/>
            <person name="Jetten M.S.M."/>
            <person name="Mascher T."/>
            <person name="Medema M.H."/>
            <person name="Devos D.P."/>
            <person name="Kaster A.-K."/>
            <person name="Ovreas L."/>
            <person name="Rohde M."/>
            <person name="Galperin M.Y."/>
            <person name="Jogler C."/>
        </authorList>
    </citation>
    <scope>NUCLEOTIDE SEQUENCE [LARGE SCALE GENOMIC DNA]</scope>
    <source>
        <strain evidence="2 3">HG15A2</strain>
    </source>
</reference>
<evidence type="ECO:0000313" key="3">
    <source>
        <dbReference type="Proteomes" id="UP000319852"/>
    </source>
</evidence>
<dbReference type="AlphaFoldDB" id="A0A517N0H6"/>
<organism evidence="2 3">
    <name type="scientific">Adhaeretor mobilis</name>
    <dbReference type="NCBI Taxonomy" id="1930276"/>
    <lineage>
        <taxon>Bacteria</taxon>
        <taxon>Pseudomonadati</taxon>
        <taxon>Planctomycetota</taxon>
        <taxon>Planctomycetia</taxon>
        <taxon>Pirellulales</taxon>
        <taxon>Lacipirellulaceae</taxon>
        <taxon>Adhaeretor</taxon>
    </lineage>
</organism>
<dbReference type="Gene3D" id="2.30.110.10">
    <property type="entry name" value="Electron Transport, Fmn-binding Protein, Chain A"/>
    <property type="match status" value="1"/>
</dbReference>
<evidence type="ECO:0000313" key="2">
    <source>
        <dbReference type="EMBL" id="QDT00640.1"/>
    </source>
</evidence>
<dbReference type="InterPro" id="IPR011576">
    <property type="entry name" value="Pyridox_Oxase_N"/>
</dbReference>
<name>A0A517N0H6_9BACT</name>
<gene>
    <name evidence="2" type="ORF">HG15A2_39790</name>
</gene>
<dbReference type="KEGG" id="amob:HG15A2_39790"/>